<dbReference type="GO" id="GO:0008270">
    <property type="term" value="F:zinc ion binding"/>
    <property type="evidence" value="ECO:0007669"/>
    <property type="project" value="UniProtKB-KW"/>
</dbReference>
<evidence type="ECO:0000256" key="2">
    <source>
        <dbReference type="ARBA" id="ARBA00004167"/>
    </source>
</evidence>
<dbReference type="SUPFAM" id="SSF57850">
    <property type="entry name" value="RING/U-box"/>
    <property type="match status" value="1"/>
</dbReference>
<evidence type="ECO:0000256" key="5">
    <source>
        <dbReference type="ARBA" id="ARBA00022679"/>
    </source>
</evidence>
<dbReference type="OrthoDB" id="9984778at2759"/>
<reference evidence="17" key="1">
    <citation type="submission" date="2021-08" db="EMBL/GenBank/DDBJ databases">
        <title>WGS assembly of Ceratopteris richardii.</title>
        <authorList>
            <person name="Marchant D.B."/>
            <person name="Chen G."/>
            <person name="Jenkins J."/>
            <person name="Shu S."/>
            <person name="Leebens-Mack J."/>
            <person name="Grimwood J."/>
            <person name="Schmutz J."/>
            <person name="Soltis P."/>
            <person name="Soltis D."/>
            <person name="Chen Z.-H."/>
        </authorList>
    </citation>
    <scope>NUCLEOTIDE SEQUENCE</scope>
    <source>
        <strain evidence="17">Whitten #5841</strain>
        <tissue evidence="17">Leaf</tissue>
    </source>
</reference>
<sequence length="250" mass="27133">MPSRALLCIFFISFTCSFPLSSASASIYSDLITDTSSLPANGNRRLFYESVTHNNQNITLPANGTSLLADRSTLNANVNESLYSPAPKSSNQSGNLLTFICILTVFAASGVLSLYIHKCSADPGSSNTATNRMVHINPSFSSDTSNRYGGDLISSLPTQRFSNQQCVKPSDNNLHGECVVCLSAFEEGEELCQLPMCGHCFHKDCIGMWVSSHLTCPLCRRSIPSKLERNSKTCQFSTESAQNQSASDMV</sequence>
<keyword evidence="12 14" id="KW-0472">Membrane</keyword>
<keyword evidence="18" id="KW-1185">Reference proteome</keyword>
<feature type="transmembrane region" description="Helical" evidence="14">
    <location>
        <begin position="96"/>
        <end position="116"/>
    </location>
</feature>
<evidence type="ECO:0000256" key="1">
    <source>
        <dbReference type="ARBA" id="ARBA00000900"/>
    </source>
</evidence>
<dbReference type="OMA" id="PYSHTTQ"/>
<dbReference type="GO" id="GO:0016020">
    <property type="term" value="C:membrane"/>
    <property type="evidence" value="ECO:0007669"/>
    <property type="project" value="UniProtKB-SubCell"/>
</dbReference>
<evidence type="ECO:0000256" key="8">
    <source>
        <dbReference type="ARBA" id="ARBA00022771"/>
    </source>
</evidence>
<dbReference type="PANTHER" id="PTHR46913:SF1">
    <property type="entry name" value="RING-H2 FINGER PROTEIN ATL16"/>
    <property type="match status" value="1"/>
</dbReference>
<protein>
    <recommendedName>
        <fullName evidence="4">RING-type E3 ubiquitin transferase</fullName>
        <ecNumber evidence="4">2.3.2.27</ecNumber>
    </recommendedName>
</protein>
<dbReference type="PROSITE" id="PS50089">
    <property type="entry name" value="ZF_RING_2"/>
    <property type="match status" value="1"/>
</dbReference>
<dbReference type="Proteomes" id="UP000825935">
    <property type="component" value="Chromosome 13"/>
</dbReference>
<dbReference type="GO" id="GO:0061630">
    <property type="term" value="F:ubiquitin protein ligase activity"/>
    <property type="evidence" value="ECO:0007669"/>
    <property type="project" value="UniProtKB-EC"/>
</dbReference>
<comment type="caution">
    <text evidence="17">The sequence shown here is derived from an EMBL/GenBank/DDBJ whole genome shotgun (WGS) entry which is preliminary data.</text>
</comment>
<dbReference type="Pfam" id="PF13639">
    <property type="entry name" value="zf-RING_2"/>
    <property type="match status" value="1"/>
</dbReference>
<dbReference type="AlphaFoldDB" id="A0A8T2TLC7"/>
<evidence type="ECO:0000256" key="12">
    <source>
        <dbReference type="ARBA" id="ARBA00023136"/>
    </source>
</evidence>
<comment type="catalytic activity">
    <reaction evidence="1">
        <text>S-ubiquitinyl-[E2 ubiquitin-conjugating enzyme]-L-cysteine + [acceptor protein]-L-lysine = [E2 ubiquitin-conjugating enzyme]-L-cysteine + N(6)-ubiquitinyl-[acceptor protein]-L-lysine.</text>
        <dbReference type="EC" id="2.3.2.27"/>
    </reaction>
</comment>
<keyword evidence="9" id="KW-0833">Ubl conjugation pathway</keyword>
<gene>
    <name evidence="17" type="ORF">KP509_13G057000</name>
</gene>
<feature type="domain" description="RING-type" evidence="16">
    <location>
        <begin position="178"/>
        <end position="220"/>
    </location>
</feature>
<keyword evidence="5" id="KW-0808">Transferase</keyword>
<name>A0A8T2TLC7_CERRI</name>
<evidence type="ECO:0000256" key="11">
    <source>
        <dbReference type="ARBA" id="ARBA00022989"/>
    </source>
</evidence>
<keyword evidence="7" id="KW-0479">Metal-binding</keyword>
<evidence type="ECO:0000256" key="14">
    <source>
        <dbReference type="SAM" id="Phobius"/>
    </source>
</evidence>
<accession>A0A8T2TLC7</accession>
<evidence type="ECO:0000256" key="7">
    <source>
        <dbReference type="ARBA" id="ARBA00022723"/>
    </source>
</evidence>
<comment type="pathway">
    <text evidence="3">Protein modification; protein ubiquitination.</text>
</comment>
<dbReference type="PANTHER" id="PTHR46913">
    <property type="entry name" value="RING-H2 FINGER PROTEIN ATL16"/>
    <property type="match status" value="1"/>
</dbReference>
<evidence type="ECO:0000256" key="13">
    <source>
        <dbReference type="PROSITE-ProRule" id="PRU00175"/>
    </source>
</evidence>
<dbReference type="Gene3D" id="3.30.40.10">
    <property type="entry name" value="Zinc/RING finger domain, C3HC4 (zinc finger)"/>
    <property type="match status" value="1"/>
</dbReference>
<dbReference type="SMART" id="SM00184">
    <property type="entry name" value="RING"/>
    <property type="match status" value="1"/>
</dbReference>
<keyword evidence="8 13" id="KW-0863">Zinc-finger</keyword>
<keyword evidence="15" id="KW-0732">Signal</keyword>
<keyword evidence="11 14" id="KW-1133">Transmembrane helix</keyword>
<dbReference type="EMBL" id="CM035418">
    <property type="protein sequence ID" value="KAH7421429.1"/>
    <property type="molecule type" value="Genomic_DNA"/>
</dbReference>
<proteinExistence type="predicted"/>
<evidence type="ECO:0000256" key="10">
    <source>
        <dbReference type="ARBA" id="ARBA00022833"/>
    </source>
</evidence>
<feature type="signal peptide" evidence="15">
    <location>
        <begin position="1"/>
        <end position="17"/>
    </location>
</feature>
<dbReference type="InterPro" id="IPR001841">
    <property type="entry name" value="Znf_RING"/>
</dbReference>
<dbReference type="CDD" id="cd16461">
    <property type="entry name" value="RING-H2_EL5-like"/>
    <property type="match status" value="1"/>
</dbReference>
<dbReference type="EC" id="2.3.2.27" evidence="4"/>
<dbReference type="InterPro" id="IPR013083">
    <property type="entry name" value="Znf_RING/FYVE/PHD"/>
</dbReference>
<dbReference type="InterPro" id="IPR044600">
    <property type="entry name" value="ATL1/ATL16-like"/>
</dbReference>
<evidence type="ECO:0000313" key="18">
    <source>
        <dbReference type="Proteomes" id="UP000825935"/>
    </source>
</evidence>
<evidence type="ECO:0000256" key="4">
    <source>
        <dbReference type="ARBA" id="ARBA00012483"/>
    </source>
</evidence>
<dbReference type="GO" id="GO:0016567">
    <property type="term" value="P:protein ubiquitination"/>
    <property type="evidence" value="ECO:0007669"/>
    <property type="project" value="InterPro"/>
</dbReference>
<comment type="subcellular location">
    <subcellularLocation>
        <location evidence="2">Membrane</location>
        <topology evidence="2">Single-pass membrane protein</topology>
    </subcellularLocation>
</comment>
<evidence type="ECO:0000259" key="16">
    <source>
        <dbReference type="PROSITE" id="PS50089"/>
    </source>
</evidence>
<keyword evidence="6 14" id="KW-0812">Transmembrane</keyword>
<keyword evidence="10" id="KW-0862">Zinc</keyword>
<evidence type="ECO:0000256" key="15">
    <source>
        <dbReference type="SAM" id="SignalP"/>
    </source>
</evidence>
<organism evidence="17 18">
    <name type="scientific">Ceratopteris richardii</name>
    <name type="common">Triangle waterfern</name>
    <dbReference type="NCBI Taxonomy" id="49495"/>
    <lineage>
        <taxon>Eukaryota</taxon>
        <taxon>Viridiplantae</taxon>
        <taxon>Streptophyta</taxon>
        <taxon>Embryophyta</taxon>
        <taxon>Tracheophyta</taxon>
        <taxon>Polypodiopsida</taxon>
        <taxon>Polypodiidae</taxon>
        <taxon>Polypodiales</taxon>
        <taxon>Pteridineae</taxon>
        <taxon>Pteridaceae</taxon>
        <taxon>Parkerioideae</taxon>
        <taxon>Ceratopteris</taxon>
    </lineage>
</organism>
<evidence type="ECO:0000256" key="9">
    <source>
        <dbReference type="ARBA" id="ARBA00022786"/>
    </source>
</evidence>
<evidence type="ECO:0000313" key="17">
    <source>
        <dbReference type="EMBL" id="KAH7421429.1"/>
    </source>
</evidence>
<evidence type="ECO:0000256" key="3">
    <source>
        <dbReference type="ARBA" id="ARBA00004906"/>
    </source>
</evidence>
<feature type="chain" id="PRO_5035833820" description="RING-type E3 ubiquitin transferase" evidence="15">
    <location>
        <begin position="18"/>
        <end position="250"/>
    </location>
</feature>
<evidence type="ECO:0000256" key="6">
    <source>
        <dbReference type="ARBA" id="ARBA00022692"/>
    </source>
</evidence>